<evidence type="ECO:0000259" key="3">
    <source>
        <dbReference type="Pfam" id="PF00501"/>
    </source>
</evidence>
<keyword evidence="2" id="KW-0436">Ligase</keyword>
<dbReference type="RefSeq" id="WP_051439276.1">
    <property type="nucleotide sequence ID" value="NZ_NEVT01000007.1"/>
</dbReference>
<protein>
    <submittedName>
        <fullName evidence="5">AMP-binding protein</fullName>
    </submittedName>
</protein>
<dbReference type="GO" id="GO:0031956">
    <property type="term" value="F:medium-chain fatty acid-CoA ligase activity"/>
    <property type="evidence" value="ECO:0007669"/>
    <property type="project" value="TreeGrafter"/>
</dbReference>
<dbReference type="Proteomes" id="UP000215633">
    <property type="component" value="Unassembled WGS sequence"/>
</dbReference>
<name>A0A261VJ55_9BORD</name>
<dbReference type="PROSITE" id="PS00455">
    <property type="entry name" value="AMP_BINDING"/>
    <property type="match status" value="1"/>
</dbReference>
<organism evidence="5 6">
    <name type="scientific">Bordetella genomosp. 2</name>
    <dbReference type="NCBI Taxonomy" id="1983456"/>
    <lineage>
        <taxon>Bacteria</taxon>
        <taxon>Pseudomonadati</taxon>
        <taxon>Pseudomonadota</taxon>
        <taxon>Betaproteobacteria</taxon>
        <taxon>Burkholderiales</taxon>
        <taxon>Alcaligenaceae</taxon>
        <taxon>Bordetella</taxon>
    </lineage>
</organism>
<evidence type="ECO:0000313" key="6">
    <source>
        <dbReference type="Proteomes" id="UP000215633"/>
    </source>
</evidence>
<dbReference type="Gene3D" id="3.40.50.12780">
    <property type="entry name" value="N-terminal domain of ligase-like"/>
    <property type="match status" value="1"/>
</dbReference>
<dbReference type="Pfam" id="PF13193">
    <property type="entry name" value="AMP-binding_C"/>
    <property type="match status" value="1"/>
</dbReference>
<dbReference type="InterPro" id="IPR000873">
    <property type="entry name" value="AMP-dep_synth/lig_dom"/>
</dbReference>
<gene>
    <name evidence="5" type="ORF">CAL24_17470</name>
</gene>
<dbReference type="Gene3D" id="3.30.300.30">
    <property type="match status" value="1"/>
</dbReference>
<accession>A0A261VJ55</accession>
<dbReference type="SUPFAM" id="SSF56801">
    <property type="entry name" value="Acetyl-CoA synthetase-like"/>
    <property type="match status" value="1"/>
</dbReference>
<dbReference type="InterPro" id="IPR025110">
    <property type="entry name" value="AMP-bd_C"/>
</dbReference>
<comment type="similarity">
    <text evidence="1">Belongs to the ATP-dependent AMP-binding enzyme family.</text>
</comment>
<reference evidence="6" key="1">
    <citation type="submission" date="2017-05" db="EMBL/GenBank/DDBJ databases">
        <title>Complete and WGS of Bordetella genogroups.</title>
        <authorList>
            <person name="Spilker T."/>
            <person name="Lipuma J."/>
        </authorList>
    </citation>
    <scope>NUCLEOTIDE SEQUENCE [LARGE SCALE GENOMIC DNA]</scope>
    <source>
        <strain evidence="6">AU8256</strain>
    </source>
</reference>
<evidence type="ECO:0000313" key="5">
    <source>
        <dbReference type="EMBL" id="OZI73640.1"/>
    </source>
</evidence>
<evidence type="ECO:0000259" key="4">
    <source>
        <dbReference type="Pfam" id="PF13193"/>
    </source>
</evidence>
<dbReference type="PANTHER" id="PTHR43201:SF5">
    <property type="entry name" value="MEDIUM-CHAIN ACYL-COA LIGASE ACSF2, MITOCHONDRIAL"/>
    <property type="match status" value="1"/>
</dbReference>
<dbReference type="InterPro" id="IPR020845">
    <property type="entry name" value="AMP-binding_CS"/>
</dbReference>
<evidence type="ECO:0000256" key="1">
    <source>
        <dbReference type="ARBA" id="ARBA00006432"/>
    </source>
</evidence>
<evidence type="ECO:0000256" key="2">
    <source>
        <dbReference type="ARBA" id="ARBA00022598"/>
    </source>
</evidence>
<proteinExistence type="inferred from homology"/>
<dbReference type="GO" id="GO:0006631">
    <property type="term" value="P:fatty acid metabolic process"/>
    <property type="evidence" value="ECO:0007669"/>
    <property type="project" value="TreeGrafter"/>
</dbReference>
<sequence length="503" mass="53159">MSAPAPRRLADCLADWARRAPRQPALSDAHVDWTYAELAQRVDEAEAFLRGLGLAPGERVMLVGENGATLAALILAAGRLDLWAVLENARRAPLEVDTVARLAQPRRLLYALDTSPDAAAHARRHGAAAHATPFGAVAVGAADPASAAEPVQADAARQVATLIYTTGSTGTPKGVMLSHANLLHIGGLMRTLRQVTPADRVYGVLPITHVMGLSSGLLGTLSSGAHIRLVARFEPRRCLDALARERISILQGAPAMFARLVQAAPDGAAAPALRFIAAGGAPLDPTLRAQARALFGLPLHNGYGLTEASGTCWTRLEDPDPGTAVGPPTPGMSVRICDAEGREVPDGAEGELWLRGPNVMLGYFRAPGQTAAVLRPDGWFNSQDLARRLPDGRIEIVGRAKDLIIRSGFNVSPLEVEQALNSHADVQLSAVFGHAVAGNEEIVAVVEPAPGRQPQEAALRAHLAERLSPYKRPGRILFVPALPVAPNGKVLKPQLLQQIGDLL</sequence>
<feature type="domain" description="AMP-binding enzyme C-terminal" evidence="4">
    <location>
        <begin position="415"/>
        <end position="489"/>
    </location>
</feature>
<dbReference type="Pfam" id="PF00501">
    <property type="entry name" value="AMP-binding"/>
    <property type="match status" value="1"/>
</dbReference>
<comment type="caution">
    <text evidence="5">The sequence shown here is derived from an EMBL/GenBank/DDBJ whole genome shotgun (WGS) entry which is preliminary data.</text>
</comment>
<feature type="domain" description="AMP-dependent synthetase/ligase" evidence="3">
    <location>
        <begin position="14"/>
        <end position="364"/>
    </location>
</feature>
<keyword evidence="6" id="KW-1185">Reference proteome</keyword>
<dbReference type="AlphaFoldDB" id="A0A261VJ55"/>
<dbReference type="EMBL" id="NEVT01000007">
    <property type="protein sequence ID" value="OZI73640.1"/>
    <property type="molecule type" value="Genomic_DNA"/>
</dbReference>
<dbReference type="PANTHER" id="PTHR43201">
    <property type="entry name" value="ACYL-COA SYNTHETASE"/>
    <property type="match status" value="1"/>
</dbReference>
<dbReference type="InterPro" id="IPR045851">
    <property type="entry name" value="AMP-bd_C_sf"/>
</dbReference>
<dbReference type="InterPro" id="IPR042099">
    <property type="entry name" value="ANL_N_sf"/>
</dbReference>